<dbReference type="EMBL" id="JAFJYH010000254">
    <property type="protein sequence ID" value="KAG4414656.1"/>
    <property type="molecule type" value="Genomic_DNA"/>
</dbReference>
<feature type="region of interest" description="Disordered" evidence="1">
    <location>
        <begin position="1"/>
        <end position="41"/>
    </location>
</feature>
<reference evidence="2" key="1">
    <citation type="submission" date="2021-02" db="EMBL/GenBank/DDBJ databases">
        <title>Genome sequence Cadophora malorum strain M34.</title>
        <authorList>
            <person name="Stefanovic E."/>
            <person name="Vu D."/>
            <person name="Scully C."/>
            <person name="Dijksterhuis J."/>
            <person name="Roader J."/>
            <person name="Houbraken J."/>
        </authorList>
    </citation>
    <scope>NUCLEOTIDE SEQUENCE</scope>
    <source>
        <strain evidence="2">M34</strain>
    </source>
</reference>
<gene>
    <name evidence="2" type="ORF">IFR04_012189</name>
</gene>
<evidence type="ECO:0000313" key="2">
    <source>
        <dbReference type="EMBL" id="KAG4414656.1"/>
    </source>
</evidence>
<organism evidence="2 3">
    <name type="scientific">Cadophora malorum</name>
    <dbReference type="NCBI Taxonomy" id="108018"/>
    <lineage>
        <taxon>Eukaryota</taxon>
        <taxon>Fungi</taxon>
        <taxon>Dikarya</taxon>
        <taxon>Ascomycota</taxon>
        <taxon>Pezizomycotina</taxon>
        <taxon>Leotiomycetes</taxon>
        <taxon>Helotiales</taxon>
        <taxon>Ploettnerulaceae</taxon>
        <taxon>Cadophora</taxon>
    </lineage>
</organism>
<accession>A0A8H7W1S9</accession>
<dbReference type="AlphaFoldDB" id="A0A8H7W1S9"/>
<evidence type="ECO:0000313" key="3">
    <source>
        <dbReference type="Proteomes" id="UP000664132"/>
    </source>
</evidence>
<feature type="compositionally biased region" description="Basic and acidic residues" evidence="1">
    <location>
        <begin position="8"/>
        <end position="41"/>
    </location>
</feature>
<proteinExistence type="predicted"/>
<name>A0A8H7W1S9_9HELO</name>
<protein>
    <submittedName>
        <fullName evidence="2">Uncharacterized protein</fullName>
    </submittedName>
</protein>
<keyword evidence="3" id="KW-1185">Reference proteome</keyword>
<evidence type="ECO:0000256" key="1">
    <source>
        <dbReference type="SAM" id="MobiDB-lite"/>
    </source>
</evidence>
<dbReference type="Proteomes" id="UP000664132">
    <property type="component" value="Unassembled WGS sequence"/>
</dbReference>
<comment type="caution">
    <text evidence="2">The sequence shown here is derived from an EMBL/GenBank/DDBJ whole genome shotgun (WGS) entry which is preliminary data.</text>
</comment>
<sequence>MASSTSKDNSKDSTKESTKDNKDSKDNQGKDKKDDDDRGRHRLDEYKHYHCKYKWSDQCQGETSVNNAACAMCLADGREA</sequence>